<accession>A0AAV2ANA8</accession>
<comment type="caution">
    <text evidence="1">The sequence shown here is derived from an EMBL/GenBank/DDBJ whole genome shotgun (WGS) entry which is preliminary data.</text>
</comment>
<dbReference type="AlphaFoldDB" id="A0AAV2ANA8"/>
<evidence type="ECO:0000313" key="2">
    <source>
        <dbReference type="Proteomes" id="UP001497382"/>
    </source>
</evidence>
<gene>
    <name evidence="1" type="ORF">LARSCL_LOCUS13733</name>
</gene>
<evidence type="ECO:0000313" key="1">
    <source>
        <dbReference type="EMBL" id="CAL1285481.1"/>
    </source>
</evidence>
<protein>
    <submittedName>
        <fullName evidence="1">Uncharacterized protein</fullName>
    </submittedName>
</protein>
<keyword evidence="2" id="KW-1185">Reference proteome</keyword>
<name>A0AAV2ANA8_9ARAC</name>
<dbReference type="EMBL" id="CAXIEN010000191">
    <property type="protein sequence ID" value="CAL1285481.1"/>
    <property type="molecule type" value="Genomic_DNA"/>
</dbReference>
<sequence length="52" mass="5892">MRNIKCLSEVALEAFKTGTAITSSSRSSRMRVLHTAYDEKQPLFSLQIFTAR</sequence>
<proteinExistence type="predicted"/>
<organism evidence="1 2">
    <name type="scientific">Larinioides sclopetarius</name>
    <dbReference type="NCBI Taxonomy" id="280406"/>
    <lineage>
        <taxon>Eukaryota</taxon>
        <taxon>Metazoa</taxon>
        <taxon>Ecdysozoa</taxon>
        <taxon>Arthropoda</taxon>
        <taxon>Chelicerata</taxon>
        <taxon>Arachnida</taxon>
        <taxon>Araneae</taxon>
        <taxon>Araneomorphae</taxon>
        <taxon>Entelegynae</taxon>
        <taxon>Araneoidea</taxon>
        <taxon>Araneidae</taxon>
        <taxon>Larinioides</taxon>
    </lineage>
</organism>
<dbReference type="Proteomes" id="UP001497382">
    <property type="component" value="Unassembled WGS sequence"/>
</dbReference>
<reference evidence="1 2" key="1">
    <citation type="submission" date="2024-04" db="EMBL/GenBank/DDBJ databases">
        <authorList>
            <person name="Rising A."/>
            <person name="Reimegard J."/>
            <person name="Sonavane S."/>
            <person name="Akerstrom W."/>
            <person name="Nylinder S."/>
            <person name="Hedman E."/>
            <person name="Kallberg Y."/>
        </authorList>
    </citation>
    <scope>NUCLEOTIDE SEQUENCE [LARGE SCALE GENOMIC DNA]</scope>
</reference>